<comment type="caution">
    <text evidence="3">The sequence shown here is derived from an EMBL/GenBank/DDBJ whole genome shotgun (WGS) entry which is preliminary data.</text>
</comment>
<feature type="compositionally biased region" description="Basic and acidic residues" evidence="1">
    <location>
        <begin position="62"/>
        <end position="75"/>
    </location>
</feature>
<feature type="region of interest" description="Disordered" evidence="1">
    <location>
        <begin position="56"/>
        <end position="75"/>
    </location>
</feature>
<dbReference type="AlphaFoldDB" id="A0A254TAN4"/>
<reference evidence="3 4" key="1">
    <citation type="submission" date="2016-02" db="EMBL/GenBank/DDBJ databases">
        <authorList>
            <person name="Wen L."/>
            <person name="He K."/>
            <person name="Yang H."/>
        </authorList>
    </citation>
    <scope>NUCLEOTIDE SEQUENCE [LARGE SCALE GENOMIC DNA]</scope>
    <source>
        <strain evidence="3 4">TSA40</strain>
    </source>
</reference>
<evidence type="ECO:0000256" key="2">
    <source>
        <dbReference type="SAM" id="SignalP"/>
    </source>
</evidence>
<dbReference type="EMBL" id="LSTO01000009">
    <property type="protein sequence ID" value="OWW18342.1"/>
    <property type="molecule type" value="Genomic_DNA"/>
</dbReference>
<gene>
    <name evidence="3" type="ORF">AYR66_02535</name>
</gene>
<evidence type="ECO:0000313" key="4">
    <source>
        <dbReference type="Proteomes" id="UP000197535"/>
    </source>
</evidence>
<sequence length="278" mass="30215">MQTLTKTLRAAAALVLAASAVTAVAQSQPKIAVTDLTYEEKVSEYFRVVAAHSKGSVNASSSERETPNTYSARERVSAKHESSYYEAEGTYTWIDRGELRNYTADLKGAMLKGGGVRLVQAKPYSGPPTEKIYDIIDRIKKGYYPGADYVLFGTVSNIAFRQETMQLPGTHSYTGILSLDLVADFSLINTRTYEVKAAFSASGAGQDTKIVSRQGDRVVFNRGKVISETSKSLADAAYAELMTQFGVPRTARTAPAGGSIINVQPVEVQRNEPVTVYK</sequence>
<dbReference type="Proteomes" id="UP000197535">
    <property type="component" value="Unassembled WGS sequence"/>
</dbReference>
<evidence type="ECO:0000313" key="3">
    <source>
        <dbReference type="EMBL" id="OWW18342.1"/>
    </source>
</evidence>
<feature type="chain" id="PRO_5013191397" description="Penicillin-binding protein activator LpoB" evidence="2">
    <location>
        <begin position="26"/>
        <end position="278"/>
    </location>
</feature>
<keyword evidence="2" id="KW-0732">Signal</keyword>
<keyword evidence="4" id="KW-1185">Reference proteome</keyword>
<protein>
    <recommendedName>
        <fullName evidence="5">Penicillin-binding protein activator LpoB</fullName>
    </recommendedName>
</protein>
<name>A0A254TAN4_9BURK</name>
<organism evidence="3 4">
    <name type="scientific">Noviherbaspirillum denitrificans</name>
    <dbReference type="NCBI Taxonomy" id="1968433"/>
    <lineage>
        <taxon>Bacteria</taxon>
        <taxon>Pseudomonadati</taxon>
        <taxon>Pseudomonadota</taxon>
        <taxon>Betaproteobacteria</taxon>
        <taxon>Burkholderiales</taxon>
        <taxon>Oxalobacteraceae</taxon>
        <taxon>Noviherbaspirillum</taxon>
    </lineage>
</organism>
<feature type="signal peptide" evidence="2">
    <location>
        <begin position="1"/>
        <end position="25"/>
    </location>
</feature>
<dbReference type="OrthoDB" id="8617715at2"/>
<accession>A0A254TAN4</accession>
<dbReference type="RefSeq" id="WP_088710495.1">
    <property type="nucleotide sequence ID" value="NZ_LSTO01000009.1"/>
</dbReference>
<proteinExistence type="predicted"/>
<evidence type="ECO:0008006" key="5">
    <source>
        <dbReference type="Google" id="ProtNLM"/>
    </source>
</evidence>
<evidence type="ECO:0000256" key="1">
    <source>
        <dbReference type="SAM" id="MobiDB-lite"/>
    </source>
</evidence>